<dbReference type="InterPro" id="IPR041698">
    <property type="entry name" value="Methyltransf_25"/>
</dbReference>
<protein>
    <recommendedName>
        <fullName evidence="2">Methyltransferase domain-containing protein</fullName>
    </recommendedName>
</protein>
<evidence type="ECO:0000256" key="1">
    <source>
        <dbReference type="ARBA" id="ARBA00022679"/>
    </source>
</evidence>
<reference evidence="3 4" key="1">
    <citation type="journal article" date="2016" name="Nat. Commun.">
        <title>Thousands of microbial genomes shed light on interconnected biogeochemical processes in an aquifer system.</title>
        <authorList>
            <person name="Anantharaman K."/>
            <person name="Brown C.T."/>
            <person name="Hug L.A."/>
            <person name="Sharon I."/>
            <person name="Castelle C.J."/>
            <person name="Probst A.J."/>
            <person name="Thomas B.C."/>
            <person name="Singh A."/>
            <person name="Wilkins M.J."/>
            <person name="Karaoz U."/>
            <person name="Brodie E.L."/>
            <person name="Williams K.H."/>
            <person name="Hubbard S.S."/>
            <person name="Banfield J.F."/>
        </authorList>
    </citation>
    <scope>NUCLEOTIDE SEQUENCE [LARGE SCALE GENOMIC DNA]</scope>
</reference>
<dbReference type="AlphaFoldDB" id="A0A1F4TXG3"/>
<evidence type="ECO:0000313" key="4">
    <source>
        <dbReference type="Proteomes" id="UP000178951"/>
    </source>
</evidence>
<organism evidence="3 4">
    <name type="scientific">candidate division WOR-1 bacterium RIFOXYB2_FULL_48_7</name>
    <dbReference type="NCBI Taxonomy" id="1802583"/>
    <lineage>
        <taxon>Bacteria</taxon>
        <taxon>Bacillati</taxon>
        <taxon>Saganbacteria</taxon>
    </lineage>
</organism>
<accession>A0A1F4TXG3</accession>
<dbReference type="GO" id="GO:0016740">
    <property type="term" value="F:transferase activity"/>
    <property type="evidence" value="ECO:0007669"/>
    <property type="project" value="UniProtKB-KW"/>
</dbReference>
<name>A0A1F4TXG3_UNCSA</name>
<dbReference type="STRING" id="1802583.A2311_06240"/>
<dbReference type="Gene3D" id="3.40.50.150">
    <property type="entry name" value="Vaccinia Virus protein VP39"/>
    <property type="match status" value="1"/>
</dbReference>
<dbReference type="CDD" id="cd02440">
    <property type="entry name" value="AdoMet_MTases"/>
    <property type="match status" value="1"/>
</dbReference>
<comment type="caution">
    <text evidence="3">The sequence shown here is derived from an EMBL/GenBank/DDBJ whole genome shotgun (WGS) entry which is preliminary data.</text>
</comment>
<keyword evidence="1" id="KW-0808">Transferase</keyword>
<dbReference type="SUPFAM" id="SSF53335">
    <property type="entry name" value="S-adenosyl-L-methionine-dependent methyltransferases"/>
    <property type="match status" value="1"/>
</dbReference>
<evidence type="ECO:0000259" key="2">
    <source>
        <dbReference type="Pfam" id="PF13649"/>
    </source>
</evidence>
<dbReference type="Proteomes" id="UP000178951">
    <property type="component" value="Unassembled WGS sequence"/>
</dbReference>
<evidence type="ECO:0000313" key="3">
    <source>
        <dbReference type="EMBL" id="OGC36733.1"/>
    </source>
</evidence>
<dbReference type="InterPro" id="IPR029063">
    <property type="entry name" value="SAM-dependent_MTases_sf"/>
</dbReference>
<dbReference type="Pfam" id="PF13649">
    <property type="entry name" value="Methyltransf_25"/>
    <property type="match status" value="1"/>
</dbReference>
<feature type="domain" description="Methyltransferase" evidence="2">
    <location>
        <begin position="27"/>
        <end position="111"/>
    </location>
</feature>
<proteinExistence type="predicted"/>
<dbReference type="EMBL" id="MEUF01000007">
    <property type="protein sequence ID" value="OGC36733.1"/>
    <property type="molecule type" value="Genomic_DNA"/>
</dbReference>
<sequence>MASGTPERRQIRFDVLSQVGNMAGASVLDIGCGFGDFYQYLKDRDIRAKYTGYDINGDLIKICRNKFPEADFEVKDIQKDTIFEKFDFVFSSQTFNNKLQYDDNEKVIKDVLKKAYDICTDRGGVAVDMITSYVDFKEARLHYYKPEEIFSYCKTLTKRVVLRHDYPLFEFAVYMYKDFKGWGKNDTK</sequence>
<gene>
    <name evidence="3" type="ORF">A2311_06240</name>
</gene>
<dbReference type="PANTHER" id="PTHR43861">
    <property type="entry name" value="TRANS-ACONITATE 2-METHYLTRANSFERASE-RELATED"/>
    <property type="match status" value="1"/>
</dbReference>